<dbReference type="RefSeq" id="XP_025487897.1">
    <property type="nucleotide sequence ID" value="XM_025633662.1"/>
</dbReference>
<feature type="transmembrane region" description="Helical" evidence="9">
    <location>
        <begin position="129"/>
        <end position="149"/>
    </location>
</feature>
<evidence type="ECO:0000256" key="8">
    <source>
        <dbReference type="SAM" id="MobiDB-lite"/>
    </source>
</evidence>
<keyword evidence="4 7" id="KW-0812">Transmembrane</keyword>
<dbReference type="PROSITE" id="PS00221">
    <property type="entry name" value="MIP"/>
    <property type="match status" value="1"/>
</dbReference>
<feature type="transmembrane region" description="Helical" evidence="9">
    <location>
        <begin position="244"/>
        <end position="265"/>
    </location>
</feature>
<dbReference type="GO" id="GO:0015254">
    <property type="term" value="F:glycerol channel activity"/>
    <property type="evidence" value="ECO:0007669"/>
    <property type="project" value="TreeGrafter"/>
</dbReference>
<feature type="transmembrane region" description="Helical" evidence="9">
    <location>
        <begin position="87"/>
        <end position="108"/>
    </location>
</feature>
<dbReference type="Pfam" id="PF00230">
    <property type="entry name" value="MIP"/>
    <property type="match status" value="1"/>
</dbReference>
<sequence length="363" mass="39544">MADPVIQSSITLASASKNLEAAVGGLNLTEGESTPQPTQPRCSRMRPAFRYAFSEFFGTMIMMLFGDGVVAQVLLSGKQKGEYQSITWGWGLGVMLGVYVSSPSGSHLNPAVTLASCLLRRFPWRRFPIYLLSQVLGAMCGAAIVYANYRSAIDAYEGGSTTRTVPGYSPTATAGIFSTYPAPFMTRTGMFFSEFITSAILMFGIFAVKDNTELKQDSSPSTPTTTAPPPPPPTNPRLPLMMPLAMFFLIFGIGACFGWETGYAINLARDFGPRLVAYMIGYGTEVWTAGGYYFWIPMIAPFLGCAVGGWLYDVFIYTGADSVVHESPLFGLGRCFVHRWKVRSGHRSRSQGLDETLQGRSPV</sequence>
<evidence type="ECO:0000313" key="10">
    <source>
        <dbReference type="EMBL" id="PYH77697.1"/>
    </source>
</evidence>
<dbReference type="EMBL" id="KZ821738">
    <property type="protein sequence ID" value="PYH77697.1"/>
    <property type="molecule type" value="Genomic_DNA"/>
</dbReference>
<dbReference type="GO" id="GO:0005886">
    <property type="term" value="C:plasma membrane"/>
    <property type="evidence" value="ECO:0007669"/>
    <property type="project" value="TreeGrafter"/>
</dbReference>
<dbReference type="VEuPathDB" id="FungiDB:BO82DRAFT_344452"/>
<dbReference type="InterPro" id="IPR022357">
    <property type="entry name" value="MIP_CS"/>
</dbReference>
<evidence type="ECO:0000256" key="4">
    <source>
        <dbReference type="ARBA" id="ARBA00022692"/>
    </source>
</evidence>
<dbReference type="PRINTS" id="PR00783">
    <property type="entry name" value="MINTRINSICP"/>
</dbReference>
<dbReference type="InterPro" id="IPR023271">
    <property type="entry name" value="Aquaporin-like"/>
</dbReference>
<evidence type="ECO:0000256" key="5">
    <source>
        <dbReference type="ARBA" id="ARBA00022989"/>
    </source>
</evidence>
<dbReference type="GeneID" id="37136403"/>
<comment type="subcellular location">
    <subcellularLocation>
        <location evidence="1">Membrane</location>
        <topology evidence="1">Multi-pass membrane protein</topology>
    </subcellularLocation>
</comment>
<keyword evidence="11" id="KW-1185">Reference proteome</keyword>
<organism evidence="10 11">
    <name type="scientific">Aspergillus uvarum CBS 121591</name>
    <dbReference type="NCBI Taxonomy" id="1448315"/>
    <lineage>
        <taxon>Eukaryota</taxon>
        <taxon>Fungi</taxon>
        <taxon>Dikarya</taxon>
        <taxon>Ascomycota</taxon>
        <taxon>Pezizomycotina</taxon>
        <taxon>Eurotiomycetes</taxon>
        <taxon>Eurotiomycetidae</taxon>
        <taxon>Eurotiales</taxon>
        <taxon>Aspergillaceae</taxon>
        <taxon>Aspergillus</taxon>
        <taxon>Aspergillus subgen. Circumdati</taxon>
    </lineage>
</organism>
<dbReference type="Gene3D" id="1.20.1080.10">
    <property type="entry name" value="Glycerol uptake facilitator protein"/>
    <property type="match status" value="1"/>
</dbReference>
<reference evidence="10 11" key="1">
    <citation type="submission" date="2016-12" db="EMBL/GenBank/DDBJ databases">
        <title>The genomes of Aspergillus section Nigri reveals drivers in fungal speciation.</title>
        <authorList>
            <consortium name="DOE Joint Genome Institute"/>
            <person name="Vesth T.C."/>
            <person name="Nybo J."/>
            <person name="Theobald S."/>
            <person name="Brandl J."/>
            <person name="Frisvad J.C."/>
            <person name="Nielsen K.F."/>
            <person name="Lyhne E.K."/>
            <person name="Kogle M.E."/>
            <person name="Kuo A."/>
            <person name="Riley R."/>
            <person name="Clum A."/>
            <person name="Nolan M."/>
            <person name="Lipzen A."/>
            <person name="Salamov A."/>
            <person name="Henrissat B."/>
            <person name="Wiebenga A."/>
            <person name="De Vries R.P."/>
            <person name="Grigoriev I.V."/>
            <person name="Mortensen U.H."/>
            <person name="Andersen M.R."/>
            <person name="Baker S.E."/>
        </authorList>
    </citation>
    <scope>NUCLEOTIDE SEQUENCE [LARGE SCALE GENOMIC DNA]</scope>
    <source>
        <strain evidence="10 11">CBS 121591</strain>
    </source>
</reference>
<name>A0A319C023_9EURO</name>
<evidence type="ECO:0000256" key="6">
    <source>
        <dbReference type="ARBA" id="ARBA00023136"/>
    </source>
</evidence>
<evidence type="ECO:0000256" key="3">
    <source>
        <dbReference type="ARBA" id="ARBA00022448"/>
    </source>
</evidence>
<evidence type="ECO:0000256" key="2">
    <source>
        <dbReference type="ARBA" id="ARBA00006175"/>
    </source>
</evidence>
<dbReference type="PANTHER" id="PTHR43829:SF9">
    <property type="entry name" value="AQUAPORIN-9"/>
    <property type="match status" value="1"/>
</dbReference>
<evidence type="ECO:0000313" key="11">
    <source>
        <dbReference type="Proteomes" id="UP000248340"/>
    </source>
</evidence>
<proteinExistence type="inferred from homology"/>
<keyword evidence="6 9" id="KW-0472">Membrane</keyword>
<protein>
    <submittedName>
        <fullName evidence="10">Aquaporin</fullName>
    </submittedName>
</protein>
<feature type="transmembrane region" description="Helical" evidence="9">
    <location>
        <begin position="51"/>
        <end position="75"/>
    </location>
</feature>
<evidence type="ECO:0000256" key="7">
    <source>
        <dbReference type="RuleBase" id="RU000477"/>
    </source>
</evidence>
<dbReference type="AlphaFoldDB" id="A0A319C023"/>
<gene>
    <name evidence="10" type="ORF">BO82DRAFT_344452</name>
</gene>
<keyword evidence="5 9" id="KW-1133">Transmembrane helix</keyword>
<evidence type="ECO:0000256" key="9">
    <source>
        <dbReference type="SAM" id="Phobius"/>
    </source>
</evidence>
<dbReference type="OrthoDB" id="3222at2759"/>
<dbReference type="SUPFAM" id="SSF81338">
    <property type="entry name" value="Aquaporin-like"/>
    <property type="match status" value="1"/>
</dbReference>
<dbReference type="STRING" id="1448315.A0A319C023"/>
<dbReference type="GO" id="GO:0015250">
    <property type="term" value="F:water channel activity"/>
    <property type="evidence" value="ECO:0007669"/>
    <property type="project" value="TreeGrafter"/>
</dbReference>
<feature type="region of interest" description="Disordered" evidence="8">
    <location>
        <begin position="214"/>
        <end position="234"/>
    </location>
</feature>
<evidence type="ECO:0000256" key="1">
    <source>
        <dbReference type="ARBA" id="ARBA00004141"/>
    </source>
</evidence>
<feature type="transmembrane region" description="Helical" evidence="9">
    <location>
        <begin position="292"/>
        <end position="312"/>
    </location>
</feature>
<dbReference type="PANTHER" id="PTHR43829">
    <property type="entry name" value="AQUAPORIN OR AQUAGLYCEROPORIN RELATED"/>
    <property type="match status" value="1"/>
</dbReference>
<keyword evidence="3 7" id="KW-0813">Transport</keyword>
<dbReference type="InterPro" id="IPR000425">
    <property type="entry name" value="MIP"/>
</dbReference>
<dbReference type="CDD" id="cd00333">
    <property type="entry name" value="MIP"/>
    <property type="match status" value="1"/>
</dbReference>
<comment type="similarity">
    <text evidence="2 7">Belongs to the MIP/aquaporin (TC 1.A.8) family.</text>
</comment>
<accession>A0A319C023</accession>
<dbReference type="InterPro" id="IPR050363">
    <property type="entry name" value="MIP/Aquaporin"/>
</dbReference>
<dbReference type="Proteomes" id="UP000248340">
    <property type="component" value="Unassembled WGS sequence"/>
</dbReference>
<feature type="transmembrane region" description="Helical" evidence="9">
    <location>
        <begin position="190"/>
        <end position="208"/>
    </location>
</feature>